<keyword evidence="2" id="KW-1185">Reference proteome</keyword>
<dbReference type="AlphaFoldDB" id="A0A1B2J8A3"/>
<dbReference type="OrthoDB" id="10296006at2759"/>
<accession>A0A1B2J8A3</accession>
<dbReference type="Proteomes" id="UP000094565">
    <property type="component" value="Chromosome 1"/>
</dbReference>
<gene>
    <name evidence="1" type="ORF">ATY40_BA7500351</name>
</gene>
<dbReference type="EMBL" id="CP014584">
    <property type="protein sequence ID" value="ANZ74135.1"/>
    <property type="molecule type" value="Genomic_DNA"/>
</dbReference>
<proteinExistence type="predicted"/>
<sequence>MNICFAECLVELFNERKIKELAYPLIRDTQGYDGLTIWNSLLERNAQVLVESVLDDYDNKGYDVCFFLQAMMVKLSQELNLLKGMRGKRCRYQFQNTFASIKDGSYQYLVDSHDLVRADVILARCLFVLNQQQENMFINGDYYLVGSIYYNTDLQHYFYVKGQHMSNPNDLRRMDVFIESSWSRFNP</sequence>
<evidence type="ECO:0000313" key="1">
    <source>
        <dbReference type="EMBL" id="ANZ74135.1"/>
    </source>
</evidence>
<evidence type="ECO:0000313" key="2">
    <source>
        <dbReference type="Proteomes" id="UP000094565"/>
    </source>
</evidence>
<protein>
    <submittedName>
        <fullName evidence="1">BA75_00351T0</fullName>
    </submittedName>
</protein>
<reference evidence="1 2" key="1">
    <citation type="submission" date="2016-02" db="EMBL/GenBank/DDBJ databases">
        <title>Comparative genomic and transcriptomic foundation for Pichia pastoris.</title>
        <authorList>
            <person name="Love K.R."/>
            <person name="Shah K.A."/>
            <person name="Whittaker C.A."/>
            <person name="Wu J."/>
            <person name="Bartlett M.C."/>
            <person name="Ma D."/>
            <person name="Leeson R.L."/>
            <person name="Priest M."/>
            <person name="Young S.K."/>
            <person name="Love J.C."/>
        </authorList>
    </citation>
    <scope>NUCLEOTIDE SEQUENCE [LARGE SCALE GENOMIC DNA]</scope>
    <source>
        <strain evidence="1 2">ATCC 28485</strain>
    </source>
</reference>
<name>A0A1B2J8A3_PICPA</name>
<organism evidence="1 2">
    <name type="scientific">Komagataella pastoris</name>
    <name type="common">Yeast</name>
    <name type="synonym">Pichia pastoris</name>
    <dbReference type="NCBI Taxonomy" id="4922"/>
    <lineage>
        <taxon>Eukaryota</taxon>
        <taxon>Fungi</taxon>
        <taxon>Dikarya</taxon>
        <taxon>Ascomycota</taxon>
        <taxon>Saccharomycotina</taxon>
        <taxon>Pichiomycetes</taxon>
        <taxon>Pichiales</taxon>
        <taxon>Pichiaceae</taxon>
        <taxon>Komagataella</taxon>
    </lineage>
</organism>